<reference evidence="1" key="1">
    <citation type="submission" date="2014-09" db="EMBL/GenBank/DDBJ databases">
        <authorList>
            <person name="Magalhaes I.L.F."/>
            <person name="Oliveira U."/>
            <person name="Santos F.R."/>
            <person name="Vidigal T.H.D.A."/>
            <person name="Brescovit A.D."/>
            <person name="Santos A.J."/>
        </authorList>
    </citation>
    <scope>NUCLEOTIDE SEQUENCE</scope>
    <source>
        <tissue evidence="1">Shoot tissue taken approximately 20 cm above the soil surface</tissue>
    </source>
</reference>
<dbReference type="AlphaFoldDB" id="A0A0A9BDQ9"/>
<sequence>MGLLNSHICKSFLLFTTVFFHYESHLSFHLTVQEVATPCPVCFCVVGLDPG</sequence>
<accession>A0A0A9BDQ9</accession>
<name>A0A0A9BDQ9_ARUDO</name>
<proteinExistence type="predicted"/>
<reference evidence="1" key="2">
    <citation type="journal article" date="2015" name="Data Brief">
        <title>Shoot transcriptome of the giant reed, Arundo donax.</title>
        <authorList>
            <person name="Barrero R.A."/>
            <person name="Guerrero F.D."/>
            <person name="Moolhuijzen P."/>
            <person name="Goolsby J.A."/>
            <person name="Tidwell J."/>
            <person name="Bellgard S.E."/>
            <person name="Bellgard M.I."/>
        </authorList>
    </citation>
    <scope>NUCLEOTIDE SEQUENCE</scope>
    <source>
        <tissue evidence="1">Shoot tissue taken approximately 20 cm above the soil surface</tissue>
    </source>
</reference>
<organism evidence="1">
    <name type="scientific">Arundo donax</name>
    <name type="common">Giant reed</name>
    <name type="synonym">Donax arundinaceus</name>
    <dbReference type="NCBI Taxonomy" id="35708"/>
    <lineage>
        <taxon>Eukaryota</taxon>
        <taxon>Viridiplantae</taxon>
        <taxon>Streptophyta</taxon>
        <taxon>Embryophyta</taxon>
        <taxon>Tracheophyta</taxon>
        <taxon>Spermatophyta</taxon>
        <taxon>Magnoliopsida</taxon>
        <taxon>Liliopsida</taxon>
        <taxon>Poales</taxon>
        <taxon>Poaceae</taxon>
        <taxon>PACMAD clade</taxon>
        <taxon>Arundinoideae</taxon>
        <taxon>Arundineae</taxon>
        <taxon>Arundo</taxon>
    </lineage>
</organism>
<protein>
    <submittedName>
        <fullName evidence="1">Uncharacterized protein</fullName>
    </submittedName>
</protein>
<evidence type="ECO:0000313" key="1">
    <source>
        <dbReference type="EMBL" id="JAD61466.1"/>
    </source>
</evidence>
<dbReference type="EMBL" id="GBRH01236429">
    <property type="protein sequence ID" value="JAD61466.1"/>
    <property type="molecule type" value="Transcribed_RNA"/>
</dbReference>